<comment type="caution">
    <text evidence="1">The sequence shown here is derived from an EMBL/GenBank/DDBJ whole genome shotgun (WGS) entry which is preliminary data.</text>
</comment>
<evidence type="ECO:0000313" key="2">
    <source>
        <dbReference type="Proteomes" id="UP000636458"/>
    </source>
</evidence>
<accession>A0A934SQP6</accession>
<gene>
    <name evidence="1" type="ORF">IV501_06305</name>
</gene>
<proteinExistence type="predicted"/>
<sequence>MTNIFGNAESIFYPADPAIGGSAFHQVTLSADEVDIFLDNSEGAAGTWTVSTTRLEGLTPTKLRNLAERLATAATVCERLSGVSRSNAEDGLDQIRDLIAELNTDAIEVAAEHRVDRVDVELNEDGAAVAVHWVGASSDEDRMLEDIATAVESAEFVEAHG</sequence>
<dbReference type="AlphaFoldDB" id="A0A934SQP6"/>
<reference evidence="1" key="1">
    <citation type="submission" date="2021-01" db="EMBL/GenBank/DDBJ databases">
        <title>Lacisediminihabitans sp. nov. strain G11-30, isolated from Antarctic Soil.</title>
        <authorList>
            <person name="Li J."/>
        </authorList>
    </citation>
    <scope>NUCLEOTIDE SEQUENCE</scope>
    <source>
        <strain evidence="1">G11-30</strain>
    </source>
</reference>
<protein>
    <submittedName>
        <fullName evidence="1">Uncharacterized protein</fullName>
    </submittedName>
</protein>
<organism evidence="1 2">
    <name type="scientific">Lacisediminihabitans changchengi</name>
    <dbReference type="NCBI Taxonomy" id="2787634"/>
    <lineage>
        <taxon>Bacteria</taxon>
        <taxon>Bacillati</taxon>
        <taxon>Actinomycetota</taxon>
        <taxon>Actinomycetes</taxon>
        <taxon>Micrococcales</taxon>
        <taxon>Microbacteriaceae</taxon>
        <taxon>Lacisediminihabitans</taxon>
    </lineage>
</organism>
<keyword evidence="2" id="KW-1185">Reference proteome</keyword>
<evidence type="ECO:0000313" key="1">
    <source>
        <dbReference type="EMBL" id="MBK4347240.1"/>
    </source>
</evidence>
<dbReference type="EMBL" id="JAEPES010000002">
    <property type="protein sequence ID" value="MBK4347240.1"/>
    <property type="molecule type" value="Genomic_DNA"/>
</dbReference>
<dbReference type="RefSeq" id="WP_200555603.1">
    <property type="nucleotide sequence ID" value="NZ_JAEPES010000002.1"/>
</dbReference>
<name>A0A934SQP6_9MICO</name>
<dbReference type="Proteomes" id="UP000636458">
    <property type="component" value="Unassembled WGS sequence"/>
</dbReference>